<organism evidence="16 17">
    <name type="scientific">Holothuria leucospilota</name>
    <name type="common">Black long sea cucumber</name>
    <name type="synonym">Mertensiothuria leucospilota</name>
    <dbReference type="NCBI Taxonomy" id="206669"/>
    <lineage>
        <taxon>Eukaryota</taxon>
        <taxon>Metazoa</taxon>
        <taxon>Echinodermata</taxon>
        <taxon>Eleutherozoa</taxon>
        <taxon>Echinozoa</taxon>
        <taxon>Holothuroidea</taxon>
        <taxon>Aspidochirotacea</taxon>
        <taxon>Aspidochirotida</taxon>
        <taxon>Holothuriidae</taxon>
        <taxon>Holothuria</taxon>
    </lineage>
</organism>
<dbReference type="InterPro" id="IPR057244">
    <property type="entry name" value="GAIN_B"/>
</dbReference>
<evidence type="ECO:0000256" key="11">
    <source>
        <dbReference type="SAM" id="SignalP"/>
    </source>
</evidence>
<dbReference type="SMART" id="SM00408">
    <property type="entry name" value="IGc2"/>
    <property type="match status" value="1"/>
</dbReference>
<dbReference type="InterPro" id="IPR053066">
    <property type="entry name" value="ADGR_G7"/>
</dbReference>
<proteinExistence type="inferred from homology"/>
<dbReference type="SUPFAM" id="SSF56487">
    <property type="entry name" value="SRCR-like"/>
    <property type="match status" value="2"/>
</dbReference>
<feature type="domain" description="SRCR" evidence="14">
    <location>
        <begin position="26"/>
        <end position="130"/>
    </location>
</feature>
<dbReference type="GO" id="GO:0007166">
    <property type="term" value="P:cell surface receptor signaling pathway"/>
    <property type="evidence" value="ECO:0007669"/>
    <property type="project" value="InterPro"/>
</dbReference>
<dbReference type="InterPro" id="IPR036772">
    <property type="entry name" value="SRCR-like_dom_sf"/>
</dbReference>
<dbReference type="AlphaFoldDB" id="A0A9Q1BCS4"/>
<keyword evidence="16" id="KW-0675">Receptor</keyword>
<keyword evidence="6 10" id="KW-0472">Membrane</keyword>
<feature type="region of interest" description="Disordered" evidence="9">
    <location>
        <begin position="1099"/>
        <end position="1132"/>
    </location>
</feature>
<gene>
    <name evidence="16" type="ORF">HOLleu_41690</name>
</gene>
<dbReference type="Pfam" id="PF00002">
    <property type="entry name" value="7tm_2"/>
    <property type="match status" value="1"/>
</dbReference>
<evidence type="ECO:0000313" key="16">
    <source>
        <dbReference type="EMBL" id="KAJ8019907.1"/>
    </source>
</evidence>
<evidence type="ECO:0000256" key="8">
    <source>
        <dbReference type="PROSITE-ProRule" id="PRU00196"/>
    </source>
</evidence>
<comment type="caution">
    <text evidence="8">Lacks conserved residue(s) required for the propagation of feature annotation.</text>
</comment>
<feature type="transmembrane region" description="Helical" evidence="10">
    <location>
        <begin position="869"/>
        <end position="888"/>
    </location>
</feature>
<dbReference type="InterPro" id="IPR007110">
    <property type="entry name" value="Ig-like_dom"/>
</dbReference>
<feature type="domain" description="G-protein coupled receptors family 2 profile 2" evidence="13">
    <location>
        <begin position="833"/>
        <end position="1076"/>
    </location>
</feature>
<keyword evidence="7 8" id="KW-1015">Disulfide bond</keyword>
<feature type="domain" description="Ig-like" evidence="15">
    <location>
        <begin position="261"/>
        <end position="342"/>
    </location>
</feature>
<feature type="disulfide bond" evidence="8">
    <location>
        <begin position="97"/>
        <end position="107"/>
    </location>
</feature>
<dbReference type="PANTHER" id="PTHR47767">
    <property type="entry name" value="ADHESION G PROTEIN-COUPLED RECEPTOR G7"/>
    <property type="match status" value="1"/>
</dbReference>
<feature type="transmembrane region" description="Helical" evidence="10">
    <location>
        <begin position="835"/>
        <end position="857"/>
    </location>
</feature>
<dbReference type="InterPro" id="IPR003599">
    <property type="entry name" value="Ig_sub"/>
</dbReference>
<feature type="disulfide bond" evidence="8">
    <location>
        <begin position="68"/>
        <end position="129"/>
    </location>
</feature>
<evidence type="ECO:0000313" key="17">
    <source>
        <dbReference type="Proteomes" id="UP001152320"/>
    </source>
</evidence>
<evidence type="ECO:0000256" key="7">
    <source>
        <dbReference type="ARBA" id="ARBA00023157"/>
    </source>
</evidence>
<dbReference type="InterPro" id="IPR001190">
    <property type="entry name" value="SRCR"/>
</dbReference>
<protein>
    <submittedName>
        <fullName evidence="16">Adhesion G-protein coupled receptor G6</fullName>
    </submittedName>
</protein>
<dbReference type="Pfam" id="PF01825">
    <property type="entry name" value="GPS"/>
    <property type="match status" value="1"/>
</dbReference>
<feature type="domain" description="GAIN-B" evidence="12">
    <location>
        <begin position="645"/>
        <end position="828"/>
    </location>
</feature>
<dbReference type="InterPro" id="IPR003598">
    <property type="entry name" value="Ig_sub2"/>
</dbReference>
<comment type="caution">
    <text evidence="16">The sequence shown here is derived from an EMBL/GenBank/DDBJ whole genome shotgun (WGS) entry which is preliminary data.</text>
</comment>
<dbReference type="SMART" id="SM00409">
    <property type="entry name" value="IG"/>
    <property type="match status" value="1"/>
</dbReference>
<evidence type="ECO:0000256" key="1">
    <source>
        <dbReference type="ARBA" id="ARBA00004141"/>
    </source>
</evidence>
<dbReference type="PANTHER" id="PTHR47767:SF2">
    <property type="entry name" value="GPS DOMAIN-CONTAINING PROTEIN"/>
    <property type="match status" value="1"/>
</dbReference>
<feature type="transmembrane region" description="Helical" evidence="10">
    <location>
        <begin position="1052"/>
        <end position="1074"/>
    </location>
</feature>
<dbReference type="GO" id="GO:0004930">
    <property type="term" value="F:G protein-coupled receptor activity"/>
    <property type="evidence" value="ECO:0007669"/>
    <property type="project" value="InterPro"/>
</dbReference>
<dbReference type="InterPro" id="IPR017981">
    <property type="entry name" value="GPCR_2-like_7TM"/>
</dbReference>
<dbReference type="PROSITE" id="PS00650">
    <property type="entry name" value="G_PROTEIN_RECEP_F2_2"/>
    <property type="match status" value="1"/>
</dbReference>
<dbReference type="CDD" id="cd15040">
    <property type="entry name" value="7tmB2_Adhesion"/>
    <property type="match status" value="1"/>
</dbReference>
<evidence type="ECO:0000259" key="13">
    <source>
        <dbReference type="PROSITE" id="PS50261"/>
    </source>
</evidence>
<keyword evidence="4 11" id="KW-0732">Signal</keyword>
<dbReference type="InterPro" id="IPR000203">
    <property type="entry name" value="GPS"/>
</dbReference>
<dbReference type="Gene3D" id="2.60.40.10">
    <property type="entry name" value="Immunoglobulins"/>
    <property type="match status" value="1"/>
</dbReference>
<dbReference type="InterPro" id="IPR036179">
    <property type="entry name" value="Ig-like_dom_sf"/>
</dbReference>
<dbReference type="Pfam" id="PF13927">
    <property type="entry name" value="Ig_3"/>
    <property type="match status" value="1"/>
</dbReference>
<keyword evidence="3 10" id="KW-0812">Transmembrane</keyword>
<feature type="chain" id="PRO_5040138476" evidence="11">
    <location>
        <begin position="23"/>
        <end position="1151"/>
    </location>
</feature>
<dbReference type="InterPro" id="IPR013783">
    <property type="entry name" value="Ig-like_fold"/>
</dbReference>
<dbReference type="InterPro" id="IPR046338">
    <property type="entry name" value="GAIN_dom_sf"/>
</dbReference>
<evidence type="ECO:0000256" key="9">
    <source>
        <dbReference type="SAM" id="MobiDB-lite"/>
    </source>
</evidence>
<dbReference type="PRINTS" id="PR00249">
    <property type="entry name" value="GPCRSECRETIN"/>
</dbReference>
<dbReference type="EMBL" id="JAIZAY010000023">
    <property type="protein sequence ID" value="KAJ8019907.1"/>
    <property type="molecule type" value="Genomic_DNA"/>
</dbReference>
<dbReference type="InterPro" id="IPR000832">
    <property type="entry name" value="GPCR_2_secretin-like"/>
</dbReference>
<evidence type="ECO:0000259" key="12">
    <source>
        <dbReference type="PROSITE" id="PS50221"/>
    </source>
</evidence>
<dbReference type="PROSITE" id="PS50835">
    <property type="entry name" value="IG_LIKE"/>
    <property type="match status" value="1"/>
</dbReference>
<sequence length="1151" mass="128366">MDTCRKVHLLSFLVLCITRCFAIDMVRIVDSDGKDSNSAKGTVQFLFDGRWGGICFNDFFKEDGGVVCRHLNFPGIREFTFQASSNVQYQHDREISCYGHEENLHNCHHSRIEENDVYRCKESTLYISCYNHSEFSVASSKVQLYGGDGSYGRVKFYQDGWKTICGDESWGELEGGVVCRELGFRGVESVKVTQEPSTEPSSAKFKCDGYEMSLAECQTNIEMESPQSISYLSEAEDPMTPPACFESIEVKCLRSIDFILPHSQRTHEMEVGESFSLKCNATNSTGVRWKHQNWRKESIVGNTTELSLPHISTEDQGSYTCVAKGLRGQVVESDASQTLIISDYGQMLLQTTGEASAYEAAKIRDYCKELFTNAGFEVFTKEKEDGNFTMQLGKLYKAGINYTTFNKEIDDILDIIRENISTTSNRLPLLKQGLSFCIGGPHETYNAGILHFPSTKINSKSESMELCVKSKTSRAYRECFGDLVSAAEWKDAYLRNCFNTTENPTGDPEELVKAFFEEVEEANVTSENVSIVSRDLADATAIEEVSKKVINDVKNALKKVTNVESASPTVTRNVIETVDNVVNQSSSGDETLNPETSSVILQSFEKQLDTAKQSGSNFTHKRSNIEVKIIQIEDKESPIKFEFFQNETDSETKLNRNDTDIQQEEDLQVAVEIPAIALQDLSENCSITENSSKSSLPVSFTIFLNGALFNDSTTNKTRNSFIVSTSMLCDVSNLPNGTYISTFFTPTKNDTGEHPWECVFWEPSINGHKNGTGVWSSEGCVECGASRTKIDTCPTSLDTRVSDPVELYKCSWTHLTNFAVLLDVKGDIGSKVLDVITMIGCVVSIIALLITISSHLLMKKLRSTQPKQIIIMLCSSLLGLYLSFVIGIDRTEHPTVCVTFGGLIHFFCLSTVAWMSVEATQLYLLLVKVVNAHVRHFMMKASVIAWGIPFVVVVVCVAVATNAYAHKYCFPAHCSYVFYIGVLGLVALLLIYNMVTYIAIVRSISATRKNISTSQSNRAGMIRRLQNALAILVLLGLSWVFGFLAIGSVRMVFNALFCLFNSFQGFFIFLLFCLRQDEIREAWRERFGIAICLKTEDDTGTVSEKPSMSTSKHLTRESEVSKPLMKPSEKSEKVELTAFKNIEEATAATAE</sequence>
<dbReference type="Gene3D" id="2.60.220.50">
    <property type="match status" value="1"/>
</dbReference>
<dbReference type="SMART" id="SM00202">
    <property type="entry name" value="SR"/>
    <property type="match status" value="2"/>
</dbReference>
<dbReference type="GO" id="GO:0016020">
    <property type="term" value="C:membrane"/>
    <property type="evidence" value="ECO:0007669"/>
    <property type="project" value="UniProtKB-SubCell"/>
</dbReference>
<feature type="transmembrane region" description="Helical" evidence="10">
    <location>
        <begin position="976"/>
        <end position="1000"/>
    </location>
</feature>
<dbReference type="SUPFAM" id="SSF81321">
    <property type="entry name" value="Family A G protein-coupled receptor-like"/>
    <property type="match status" value="1"/>
</dbReference>
<feature type="transmembrane region" description="Helical" evidence="10">
    <location>
        <begin position="937"/>
        <end position="964"/>
    </location>
</feature>
<feature type="disulfide bond" evidence="8">
    <location>
        <begin position="207"/>
        <end position="217"/>
    </location>
</feature>
<accession>A0A9Q1BCS4</accession>
<dbReference type="SUPFAM" id="SSF48726">
    <property type="entry name" value="Immunoglobulin"/>
    <property type="match status" value="1"/>
</dbReference>
<dbReference type="PROSITE" id="PS50221">
    <property type="entry name" value="GAIN_B"/>
    <property type="match status" value="1"/>
</dbReference>
<evidence type="ECO:0000256" key="5">
    <source>
        <dbReference type="ARBA" id="ARBA00022989"/>
    </source>
</evidence>
<feature type="signal peptide" evidence="11">
    <location>
        <begin position="1"/>
        <end position="22"/>
    </location>
</feature>
<evidence type="ECO:0000259" key="15">
    <source>
        <dbReference type="PROSITE" id="PS50835"/>
    </source>
</evidence>
<dbReference type="Proteomes" id="UP001152320">
    <property type="component" value="Chromosome 23"/>
</dbReference>
<feature type="transmembrane region" description="Helical" evidence="10">
    <location>
        <begin position="1028"/>
        <end position="1046"/>
    </location>
</feature>
<dbReference type="Pfam" id="PF00530">
    <property type="entry name" value="SRCR"/>
    <property type="match status" value="2"/>
</dbReference>
<evidence type="ECO:0000259" key="14">
    <source>
        <dbReference type="PROSITE" id="PS50287"/>
    </source>
</evidence>
<evidence type="ECO:0000256" key="10">
    <source>
        <dbReference type="SAM" id="Phobius"/>
    </source>
</evidence>
<comment type="similarity">
    <text evidence="2">Belongs to the G-protein coupled receptor 2 family. Adhesion G-protein coupled receptor (ADGR) subfamily.</text>
</comment>
<dbReference type="PROSITE" id="PS50287">
    <property type="entry name" value="SRCR_2"/>
    <property type="match status" value="2"/>
</dbReference>
<evidence type="ECO:0000256" key="6">
    <source>
        <dbReference type="ARBA" id="ARBA00023136"/>
    </source>
</evidence>
<dbReference type="OrthoDB" id="10037534at2759"/>
<evidence type="ECO:0000256" key="2">
    <source>
        <dbReference type="ARBA" id="ARBA00007343"/>
    </source>
</evidence>
<evidence type="ECO:0000256" key="4">
    <source>
        <dbReference type="ARBA" id="ARBA00022729"/>
    </source>
</evidence>
<keyword evidence="17" id="KW-1185">Reference proteome</keyword>
<reference evidence="16" key="1">
    <citation type="submission" date="2021-10" db="EMBL/GenBank/DDBJ databases">
        <title>Tropical sea cucumber genome reveals ecological adaptation and Cuvierian tubules defense mechanism.</title>
        <authorList>
            <person name="Chen T."/>
        </authorList>
    </citation>
    <scope>NUCLEOTIDE SEQUENCE</scope>
    <source>
        <strain evidence="16">Nanhai2018</strain>
        <tissue evidence="16">Muscle</tissue>
    </source>
</reference>
<evidence type="ECO:0000256" key="3">
    <source>
        <dbReference type="ARBA" id="ARBA00022692"/>
    </source>
</evidence>
<dbReference type="Gene3D" id="1.20.1070.10">
    <property type="entry name" value="Rhodopsin 7-helix transmembrane proteins"/>
    <property type="match status" value="1"/>
</dbReference>
<feature type="domain" description="SRCR" evidence="14">
    <location>
        <begin position="142"/>
        <end position="253"/>
    </location>
</feature>
<dbReference type="Gene3D" id="3.10.250.10">
    <property type="entry name" value="SRCR-like domain"/>
    <property type="match status" value="2"/>
</dbReference>
<dbReference type="InterPro" id="IPR017983">
    <property type="entry name" value="GPCR_2_secretin-like_CS"/>
</dbReference>
<keyword evidence="5 10" id="KW-1133">Transmembrane helix</keyword>
<dbReference type="PROSITE" id="PS50261">
    <property type="entry name" value="G_PROTEIN_RECEP_F2_4"/>
    <property type="match status" value="1"/>
</dbReference>
<comment type="subcellular location">
    <subcellularLocation>
        <location evidence="1">Membrane</location>
        <topology evidence="1">Multi-pass membrane protein</topology>
    </subcellularLocation>
</comment>
<feature type="transmembrane region" description="Helical" evidence="10">
    <location>
        <begin position="900"/>
        <end position="925"/>
    </location>
</feature>
<feature type="compositionally biased region" description="Polar residues" evidence="9">
    <location>
        <begin position="1100"/>
        <end position="1112"/>
    </location>
</feature>
<name>A0A9Q1BCS4_HOLLE</name>